<dbReference type="InterPro" id="IPR018201">
    <property type="entry name" value="Ketoacyl_synth_AS"/>
</dbReference>
<keyword evidence="9" id="KW-0012">Acyltransferase</keyword>
<dbReference type="GO" id="GO:0004315">
    <property type="term" value="F:3-oxoacyl-[acyl-carrier-protein] synthase activity"/>
    <property type="evidence" value="ECO:0007669"/>
    <property type="project" value="UniProtKB-EC"/>
</dbReference>
<evidence type="ECO:0000256" key="12">
    <source>
        <dbReference type="RuleBase" id="RU003694"/>
    </source>
</evidence>
<dbReference type="PANTHER" id="PTHR11712:SF336">
    <property type="entry name" value="3-OXOACYL-[ACYL-CARRIER-PROTEIN] SYNTHASE, MITOCHONDRIAL"/>
    <property type="match status" value="1"/>
</dbReference>
<evidence type="ECO:0000256" key="3">
    <source>
        <dbReference type="ARBA" id="ARBA00013191"/>
    </source>
</evidence>
<dbReference type="InterPro" id="IPR014031">
    <property type="entry name" value="Ketoacyl_synth_C"/>
</dbReference>
<sequence>MDNRPEVSGLEDRPLNIHRPRAGQTNGYHSSSSPERGSVSGYHSDFMGSSAGSLPSSHTSKSSGMSATNVAASRCYKEAASFFLTRQMADALAVLRPGLRDAASSTTQRATRVKVWNLYFAIFDAAVKMSPEEGKRIWGGQDWRRIVGRVRNGLIWDEVEDAYKGEGPIDTDVVIALVMLVLTHGNDHKITQKHIEAALAELPSASDSPKALAQRTKLMELYILHVLPRVDEWDYAREFTQMSPYLDADRKESFLTALEAIQKEKAEQEARRLEEERAAAEALEREQRLAEERLRESASASENRSRSAVRKSDSKSQTGTMRSRKRSTARSTASSDYRPASRRSRSQKRFLDDSDDALSTVSGAPRQAKNLFSQTTNFAGQVVKYVNHSVGAQKTLQATVFIFALVWALAKKSARSRLWRYLMFAWMKTINTIGMGMKVTYVAAYPTVIASYMRRVVVTGLGCITPLGVGTKTSWTRLIQGKCGVVSTKDLAGGAYQKIPCKVAALVPVGDDLPEQWSQKRYAKQMDVGKIARFSQYAIVAAGEALDDAGFGQGKFEDEVAERVGVCIGSGIGSFEDAYETTLKWANKGYRSISPLFVPRLLINMAAGHVSMKYNIKGPSHAASTACTTGLHSIGDASYFIQRGTADIMLAGGAESCIHPLAIAGFARARALSTEFNDSPGKASRPFDSQRAGFVMGEGAGVLVLEELEHAKQRGAKIYAEVKGYGLSADAWHITAPPADGDGAFRAMKGALKDAGVKPEEVDYLNAHATGTKLGDAAENNAIKRLIVGEGVKKAQEVNVSSIKGAIGHLLGAAGAVESIMSILAIENGKLPPTLNLEKAGDPPEDFDCNYIPNEVQDAKVDVALCNSFGFGGTNASICFEKYRG</sequence>
<evidence type="ECO:0000256" key="10">
    <source>
        <dbReference type="ARBA" id="ARBA00044350"/>
    </source>
</evidence>
<dbReference type="OrthoDB" id="5334845at2759"/>
<protein>
    <recommendedName>
        <fullName evidence="11">3-oxoacyl-[acyl-carrier-protein] synthase, mitochondrial</fullName>
        <ecNumber evidence="3">2.3.1.41</ecNumber>
    </recommendedName>
    <alternativeName>
        <fullName evidence="10">Beta-ketoacyl-ACP synthase</fullName>
    </alternativeName>
</protein>
<dbReference type="Pfam" id="PF02801">
    <property type="entry name" value="Ketoacyl-synt_C"/>
    <property type="match status" value="1"/>
</dbReference>
<dbReference type="InterPro" id="IPR016039">
    <property type="entry name" value="Thiolase-like"/>
</dbReference>
<dbReference type="EMBL" id="AQGS01000575">
    <property type="protein sequence ID" value="EPS38330.1"/>
    <property type="molecule type" value="Genomic_DNA"/>
</dbReference>
<dbReference type="HOGENOM" id="CLU_325713_0_0_1"/>
<comment type="pathway">
    <text evidence="1">Lipid metabolism; fatty acid biosynthesis.</text>
</comment>
<dbReference type="AlphaFoldDB" id="S8A5S3"/>
<dbReference type="InterPro" id="IPR017568">
    <property type="entry name" value="3-oxoacyl-ACP_synth-2"/>
</dbReference>
<name>S8A5S3_DACHA</name>
<dbReference type="eggNOG" id="KOG1394">
    <property type="taxonomic scope" value="Eukaryota"/>
</dbReference>
<proteinExistence type="inferred from homology"/>
<dbReference type="Proteomes" id="UP000015100">
    <property type="component" value="Unassembled WGS sequence"/>
</dbReference>
<dbReference type="GO" id="GO:0005739">
    <property type="term" value="C:mitochondrion"/>
    <property type="evidence" value="ECO:0007669"/>
    <property type="project" value="TreeGrafter"/>
</dbReference>
<evidence type="ECO:0000256" key="11">
    <source>
        <dbReference type="ARBA" id="ARBA00072686"/>
    </source>
</evidence>
<dbReference type="EC" id="2.3.1.41" evidence="3"/>
<dbReference type="NCBIfam" id="TIGR03150">
    <property type="entry name" value="fabF"/>
    <property type="match status" value="1"/>
</dbReference>
<dbReference type="PROSITE" id="PS52004">
    <property type="entry name" value="KS3_2"/>
    <property type="match status" value="1"/>
</dbReference>
<keyword evidence="7" id="KW-0443">Lipid metabolism</keyword>
<evidence type="ECO:0000313" key="16">
    <source>
        <dbReference type="Proteomes" id="UP000015100"/>
    </source>
</evidence>
<dbReference type="InterPro" id="IPR014030">
    <property type="entry name" value="Ketoacyl_synth_N"/>
</dbReference>
<evidence type="ECO:0000256" key="8">
    <source>
        <dbReference type="ARBA" id="ARBA00023160"/>
    </source>
</evidence>
<dbReference type="Pfam" id="PF00109">
    <property type="entry name" value="ketoacyl-synt"/>
    <property type="match status" value="1"/>
</dbReference>
<evidence type="ECO:0000256" key="5">
    <source>
        <dbReference type="ARBA" id="ARBA00022679"/>
    </source>
</evidence>
<dbReference type="SMART" id="SM00825">
    <property type="entry name" value="PKS_KS"/>
    <property type="match status" value="1"/>
</dbReference>
<evidence type="ECO:0000256" key="2">
    <source>
        <dbReference type="ARBA" id="ARBA00008467"/>
    </source>
</evidence>
<dbReference type="FunFam" id="3.40.47.10:FF:000015">
    <property type="entry name" value="3-oxoacyl-[acyl-carrier-protein] synthase, mitochondrial"/>
    <property type="match status" value="1"/>
</dbReference>
<dbReference type="PROSITE" id="PS00606">
    <property type="entry name" value="KS3_1"/>
    <property type="match status" value="1"/>
</dbReference>
<comment type="caution">
    <text evidence="15">The sequence shown here is derived from an EMBL/GenBank/DDBJ whole genome shotgun (WGS) entry which is preliminary data.</text>
</comment>
<feature type="domain" description="Ketosynthase family 3 (KS3)" evidence="14">
    <location>
        <begin position="453"/>
        <end position="882"/>
    </location>
</feature>
<dbReference type="FunFam" id="3.40.47.10:FF:000024">
    <property type="entry name" value="3-oxoacyl-[acyl-carrier-protein] synthase, mitochondrial"/>
    <property type="match status" value="1"/>
</dbReference>
<evidence type="ECO:0000256" key="9">
    <source>
        <dbReference type="ARBA" id="ARBA00023315"/>
    </source>
</evidence>
<reference evidence="16" key="2">
    <citation type="submission" date="2013-04" db="EMBL/GenBank/DDBJ databases">
        <title>Genomic mechanisms accounting for the adaptation to parasitism in nematode-trapping fungi.</title>
        <authorList>
            <person name="Ahren D.G."/>
        </authorList>
    </citation>
    <scope>NUCLEOTIDE SEQUENCE [LARGE SCALE GENOMIC DNA]</scope>
    <source>
        <strain evidence="16">CBS 200.50</strain>
    </source>
</reference>
<dbReference type="PANTHER" id="PTHR11712">
    <property type="entry name" value="POLYKETIDE SYNTHASE-RELATED"/>
    <property type="match status" value="1"/>
</dbReference>
<keyword evidence="8" id="KW-0275">Fatty acid biosynthesis</keyword>
<accession>S8A5S3</accession>
<dbReference type="Gene3D" id="3.40.47.10">
    <property type="match status" value="1"/>
</dbReference>
<dbReference type="GO" id="GO:0006633">
    <property type="term" value="P:fatty acid biosynthetic process"/>
    <property type="evidence" value="ECO:0007669"/>
    <property type="project" value="UniProtKB-KW"/>
</dbReference>
<gene>
    <name evidence="15" type="ORF">H072_7979</name>
</gene>
<evidence type="ECO:0000256" key="7">
    <source>
        <dbReference type="ARBA" id="ARBA00023098"/>
    </source>
</evidence>
<feature type="compositionally biased region" description="Basic and acidic residues" evidence="13">
    <location>
        <begin position="1"/>
        <end position="15"/>
    </location>
</feature>
<evidence type="ECO:0000259" key="14">
    <source>
        <dbReference type="PROSITE" id="PS52004"/>
    </source>
</evidence>
<evidence type="ECO:0000256" key="1">
    <source>
        <dbReference type="ARBA" id="ARBA00005194"/>
    </source>
</evidence>
<dbReference type="InterPro" id="IPR020841">
    <property type="entry name" value="PKS_Beta-ketoAc_synthase_dom"/>
</dbReference>
<reference evidence="15 16" key="1">
    <citation type="journal article" date="2013" name="PLoS Genet.">
        <title>Genomic mechanisms accounting for the adaptation to parasitism in nematode-trapping fungi.</title>
        <authorList>
            <person name="Meerupati T."/>
            <person name="Andersson K.M."/>
            <person name="Friman E."/>
            <person name="Kumar D."/>
            <person name="Tunlid A."/>
            <person name="Ahren D."/>
        </authorList>
    </citation>
    <scope>NUCLEOTIDE SEQUENCE [LARGE SCALE GENOMIC DNA]</scope>
    <source>
        <strain evidence="15 16">CBS 200.50</strain>
    </source>
</reference>
<keyword evidence="5 12" id="KW-0808">Transferase</keyword>
<organism evidence="15 16">
    <name type="scientific">Dactylellina haptotyla (strain CBS 200.50)</name>
    <name type="common">Nematode-trapping fungus</name>
    <name type="synonym">Monacrosporium haptotylum</name>
    <dbReference type="NCBI Taxonomy" id="1284197"/>
    <lineage>
        <taxon>Eukaryota</taxon>
        <taxon>Fungi</taxon>
        <taxon>Dikarya</taxon>
        <taxon>Ascomycota</taxon>
        <taxon>Pezizomycotina</taxon>
        <taxon>Orbiliomycetes</taxon>
        <taxon>Orbiliales</taxon>
        <taxon>Orbiliaceae</taxon>
        <taxon>Dactylellina</taxon>
    </lineage>
</organism>
<feature type="compositionally biased region" description="Basic and acidic residues" evidence="13">
    <location>
        <begin position="284"/>
        <end position="296"/>
    </location>
</feature>
<feature type="region of interest" description="Disordered" evidence="13">
    <location>
        <begin position="284"/>
        <end position="358"/>
    </location>
</feature>
<feature type="compositionally biased region" description="Low complexity" evidence="13">
    <location>
        <begin position="30"/>
        <end position="40"/>
    </location>
</feature>
<feature type="region of interest" description="Disordered" evidence="13">
    <location>
        <begin position="1"/>
        <end position="44"/>
    </location>
</feature>
<keyword evidence="4" id="KW-0444">Lipid biosynthesis</keyword>
<dbReference type="NCBIfam" id="NF005589">
    <property type="entry name" value="PRK07314.1"/>
    <property type="match status" value="1"/>
</dbReference>
<dbReference type="CDD" id="cd00834">
    <property type="entry name" value="KAS_I_II"/>
    <property type="match status" value="1"/>
</dbReference>
<dbReference type="SUPFAM" id="SSF53901">
    <property type="entry name" value="Thiolase-like"/>
    <property type="match status" value="1"/>
</dbReference>
<dbReference type="STRING" id="1284197.S8A5S3"/>
<comment type="similarity">
    <text evidence="2 12">Belongs to the thiolase-like superfamily. Beta-ketoacyl-ACP synthases family.</text>
</comment>
<evidence type="ECO:0000256" key="13">
    <source>
        <dbReference type="SAM" id="MobiDB-lite"/>
    </source>
</evidence>
<evidence type="ECO:0000256" key="4">
    <source>
        <dbReference type="ARBA" id="ARBA00022516"/>
    </source>
</evidence>
<keyword evidence="6" id="KW-0276">Fatty acid metabolism</keyword>
<dbReference type="InterPro" id="IPR000794">
    <property type="entry name" value="Beta-ketoacyl_synthase"/>
</dbReference>
<evidence type="ECO:0000313" key="15">
    <source>
        <dbReference type="EMBL" id="EPS38330.1"/>
    </source>
</evidence>
<keyword evidence="16" id="KW-1185">Reference proteome</keyword>
<evidence type="ECO:0000256" key="6">
    <source>
        <dbReference type="ARBA" id="ARBA00022832"/>
    </source>
</evidence>